<evidence type="ECO:0000259" key="1">
    <source>
        <dbReference type="Pfam" id="PF12102"/>
    </source>
</evidence>
<dbReference type="EMBL" id="FOIT01000002">
    <property type="protein sequence ID" value="SEV93306.1"/>
    <property type="molecule type" value="Genomic_DNA"/>
</dbReference>
<evidence type="ECO:0000313" key="4">
    <source>
        <dbReference type="Proteomes" id="UP000243605"/>
    </source>
</evidence>
<gene>
    <name evidence="3" type="ORF">SAMN05192557_0853</name>
</gene>
<proteinExistence type="predicted"/>
<organism evidence="3 4">
    <name type="scientific">Aliicoccus persicus</name>
    <dbReference type="NCBI Taxonomy" id="930138"/>
    <lineage>
        <taxon>Bacteria</taxon>
        <taxon>Bacillati</taxon>
        <taxon>Bacillota</taxon>
        <taxon>Bacilli</taxon>
        <taxon>Bacillales</taxon>
        <taxon>Staphylococcaceae</taxon>
        <taxon>Aliicoccus</taxon>
    </lineage>
</organism>
<reference evidence="3 4" key="1">
    <citation type="submission" date="2016-10" db="EMBL/GenBank/DDBJ databases">
        <authorList>
            <person name="Varghese N."/>
            <person name="Submissions S."/>
        </authorList>
    </citation>
    <scope>NUCLEOTIDE SEQUENCE [LARGE SCALE GENOMIC DNA]</scope>
    <source>
        <strain evidence="3 4">IBRC-M10081</strain>
    </source>
</reference>
<dbReference type="Gene3D" id="3.30.920.90">
    <property type="match status" value="1"/>
</dbReference>
<dbReference type="Pfam" id="PF12102">
    <property type="entry name" value="MrcB_N"/>
    <property type="match status" value="1"/>
</dbReference>
<dbReference type="InterPro" id="IPR003615">
    <property type="entry name" value="HNH_nuc"/>
</dbReference>
<dbReference type="Pfam" id="PF13391">
    <property type="entry name" value="HNH_2"/>
    <property type="match status" value="1"/>
</dbReference>
<evidence type="ECO:0000313" key="3">
    <source>
        <dbReference type="EMBL" id="SEV93306.1"/>
    </source>
</evidence>
<protein>
    <submittedName>
        <fullName evidence="3">5-methylcytosine-specific restriction enzyme A</fullName>
    </submittedName>
</protein>
<name>A0A662Z2P6_9STAP</name>
<dbReference type="RefSeq" id="WP_180366211.1">
    <property type="nucleotide sequence ID" value="NZ_FOIT01000002.1"/>
</dbReference>
<dbReference type="Proteomes" id="UP000243605">
    <property type="component" value="Unassembled WGS sequence"/>
</dbReference>
<feature type="domain" description="HNH nuclease" evidence="2">
    <location>
        <begin position="299"/>
        <end position="336"/>
    </location>
</feature>
<sequence length="380" mass="44068">MSNELRNSFNQVLETYFHERNLNSSQSGHPLSQLSLIRNEIMPKMSSQFNEKYHVKGSIGTPKEWAWIPWLKIGLRNKIIHVNAHHGFHIMYIFREDMSGFYLSLMQGWNYFKEEYNVETAHIRVRELAAKIRPMIVSEDDGEFAANMDLKTDGNYGSGYESSYIFGKFYEAGKVPSDEILFNDLDKMLQLYDRLAGLIGNRTFQEFNRELLLNDDLLYGEENTEEQDYQTKANETVSEVLVEEHVTSPKVKKATVRSSDLKEYYPRDANQAGIAIELAGNKCEYDDSLPSFKRNTTGKTYVEAHHLIPVSKYRAFDYDIDVPENIVALNPMIHRQIHLGKDDDKQQIIEKLFEVRKEKLREAGIGITLEQLLEMYGITH</sequence>
<dbReference type="InterPro" id="IPR021961">
    <property type="entry name" value="McrB_DNA-bd"/>
</dbReference>
<accession>A0A662Z2P6</accession>
<keyword evidence="4" id="KW-1185">Reference proteome</keyword>
<dbReference type="AlphaFoldDB" id="A0A662Z2P6"/>
<feature type="domain" description="Type IV methyl-directed restriction enzyme EcoKMcrB subunit DNA-binding" evidence="1">
    <location>
        <begin position="11"/>
        <end position="195"/>
    </location>
</feature>
<evidence type="ECO:0000259" key="2">
    <source>
        <dbReference type="Pfam" id="PF13391"/>
    </source>
</evidence>